<comment type="subcellular location">
    <subcellularLocation>
        <location evidence="1">Membrane</location>
    </subcellularLocation>
</comment>
<dbReference type="Proteomes" id="UP000676386">
    <property type="component" value="Unassembled WGS sequence"/>
</dbReference>
<dbReference type="PANTHER" id="PTHR46825">
    <property type="entry name" value="D-ALANYL-D-ALANINE-CARBOXYPEPTIDASE/ENDOPEPTIDASE AMPH"/>
    <property type="match status" value="1"/>
</dbReference>
<dbReference type="InterPro" id="IPR001466">
    <property type="entry name" value="Beta-lactam-related"/>
</dbReference>
<evidence type="ECO:0000313" key="5">
    <source>
        <dbReference type="Proteomes" id="UP000676386"/>
    </source>
</evidence>
<proteinExistence type="predicted"/>
<sequence>MKNIFNSRLIFILVVAICGSSMEAKPLYNVSRLIDRGNGDRRCCDQHRGVSPQMKSARPGNNLTLQQIKEISLLLAKEFPATGPGAVALVAREDRILYQQAFGKADLEMNTPMQTAHIFRIASITKQFTACAILRLAEQGRLSLHDDIRKFITDYPTSGKPITIEHLLTHTSGINSSAGQWTPQMRRMDFTPRQLVDSFKNRQAEFLPGTDFRYNNNGYVLLGYIIEIITGNSYEDDITRQFFQPLGMKHSSFDTNNEIIVNRARGYEKEDDKYKNATFLSMSQPYAAGGILSTVEDMYKWNESLMSCKVISKTSLEKALTPGKLSSGKSTGYGYGWWRGRIQGSPDVHHDGLINGFSSFAVYLPNEKIFVTLFTNCENNNPELTASKIAAIVIGKPFPQQEITMPAEQLAAMEGVYESSKGEERVVSFENDRLLFFPRGGGKTGLFPFKKDQCWMDKSMNTVLFTRDSSQRINALVFNEPGGSTTWQRTQKKVVKMKGVPVDTAVLEKYVGEYRFDNNFILIISREGQRMFGKGAGPRQVKQEIVPYAPLQFYAKNLDATLIFKQDQQGRVSGLVKMQNGKQEAQKIDQ</sequence>
<feature type="domain" description="Beta-lactamase-related" evidence="3">
    <location>
        <begin position="83"/>
        <end position="385"/>
    </location>
</feature>
<dbReference type="SUPFAM" id="SSF56601">
    <property type="entry name" value="beta-lactamase/transpeptidase-like"/>
    <property type="match status" value="1"/>
</dbReference>
<keyword evidence="4" id="KW-0378">Hydrolase</keyword>
<dbReference type="InterPro" id="IPR012338">
    <property type="entry name" value="Beta-lactam/transpept-like"/>
</dbReference>
<organism evidence="4 5">
    <name type="scientific">Chitinophaga hostae</name>
    <dbReference type="NCBI Taxonomy" id="2831022"/>
    <lineage>
        <taxon>Bacteria</taxon>
        <taxon>Pseudomonadati</taxon>
        <taxon>Bacteroidota</taxon>
        <taxon>Chitinophagia</taxon>
        <taxon>Chitinophagales</taxon>
        <taxon>Chitinophagaceae</taxon>
        <taxon>Chitinophaga</taxon>
    </lineage>
</organism>
<evidence type="ECO:0000256" key="2">
    <source>
        <dbReference type="ARBA" id="ARBA00023136"/>
    </source>
</evidence>
<dbReference type="Pfam" id="PF00144">
    <property type="entry name" value="Beta-lactamase"/>
    <property type="match status" value="1"/>
</dbReference>
<keyword evidence="2" id="KW-0472">Membrane</keyword>
<gene>
    <name evidence="4" type="ORF">KE626_17870</name>
</gene>
<reference evidence="4 5" key="1">
    <citation type="submission" date="2021-04" db="EMBL/GenBank/DDBJ databases">
        <title>Chitinophaga sp. nov., isolated from the rhizosphere soil.</title>
        <authorList>
            <person name="He S."/>
        </authorList>
    </citation>
    <scope>NUCLEOTIDE SEQUENCE [LARGE SCALE GENOMIC DNA]</scope>
    <source>
        <strain evidence="4 5">2R12</strain>
    </source>
</reference>
<comment type="caution">
    <text evidence="4">The sequence shown here is derived from an EMBL/GenBank/DDBJ whole genome shotgun (WGS) entry which is preliminary data.</text>
</comment>
<evidence type="ECO:0000259" key="3">
    <source>
        <dbReference type="Pfam" id="PF00144"/>
    </source>
</evidence>
<dbReference type="InterPro" id="IPR050491">
    <property type="entry name" value="AmpC-like"/>
</dbReference>
<name>A0ABS5J2C4_9BACT</name>
<dbReference type="RefSeq" id="WP_211974289.1">
    <property type="nucleotide sequence ID" value="NZ_JAGTXB010000008.1"/>
</dbReference>
<dbReference type="PANTHER" id="PTHR46825:SF11">
    <property type="entry name" value="PENICILLIN-BINDING PROTEIN 4"/>
    <property type="match status" value="1"/>
</dbReference>
<keyword evidence="5" id="KW-1185">Reference proteome</keyword>
<dbReference type="EMBL" id="JAGTXB010000008">
    <property type="protein sequence ID" value="MBS0029196.1"/>
    <property type="molecule type" value="Genomic_DNA"/>
</dbReference>
<evidence type="ECO:0000256" key="1">
    <source>
        <dbReference type="ARBA" id="ARBA00004370"/>
    </source>
</evidence>
<dbReference type="GO" id="GO:0016787">
    <property type="term" value="F:hydrolase activity"/>
    <property type="evidence" value="ECO:0007669"/>
    <property type="project" value="UniProtKB-KW"/>
</dbReference>
<evidence type="ECO:0000313" key="4">
    <source>
        <dbReference type="EMBL" id="MBS0029196.1"/>
    </source>
</evidence>
<accession>A0ABS5J2C4</accession>
<dbReference type="Gene3D" id="3.40.710.10">
    <property type="entry name" value="DD-peptidase/beta-lactamase superfamily"/>
    <property type="match status" value="1"/>
</dbReference>
<protein>
    <submittedName>
        <fullName evidence="4">Serine hydrolase</fullName>
    </submittedName>
</protein>